<organism evidence="6 7">
    <name type="scientific">Pontivivens ytuae</name>
    <dbReference type="NCBI Taxonomy" id="2789856"/>
    <lineage>
        <taxon>Bacteria</taxon>
        <taxon>Pseudomonadati</taxon>
        <taxon>Pseudomonadota</taxon>
        <taxon>Alphaproteobacteria</taxon>
        <taxon>Rhodobacterales</taxon>
        <taxon>Paracoccaceae</taxon>
        <taxon>Pontivivens</taxon>
    </lineage>
</organism>
<evidence type="ECO:0000259" key="5">
    <source>
        <dbReference type="PROSITE" id="PS50893"/>
    </source>
</evidence>
<dbReference type="InterPro" id="IPR050166">
    <property type="entry name" value="ABC_transporter_ATP-bind"/>
</dbReference>
<dbReference type="SMART" id="SM00382">
    <property type="entry name" value="AAA"/>
    <property type="match status" value="1"/>
</dbReference>
<keyword evidence="2" id="KW-0813">Transport</keyword>
<sequence length="204" mass="21853">MFDTGGPGPVLALQLRGMAYGAEAVLGPLDLTVERGETVAITGPSGIGKSTLLRIVAGLEPGFDGRREVPGRIAMVFQEPTLLRWRSARDNLRLADGIDGARADAALAEVGLDGLGDRFPDQLSLGQQRRLALARAFASEPDLMLMDEPFVSLDARLADEMMGLFEELRARRHLGTLLVTHVAAEAERLATRILTLSGRPATLA</sequence>
<feature type="domain" description="ABC transporter" evidence="5">
    <location>
        <begin position="10"/>
        <end position="204"/>
    </location>
</feature>
<evidence type="ECO:0000256" key="1">
    <source>
        <dbReference type="ARBA" id="ARBA00005417"/>
    </source>
</evidence>
<name>A0A7S9LS57_9RHOB</name>
<dbReference type="RefSeq" id="WP_196103477.1">
    <property type="nucleotide sequence ID" value="NZ_CP064942.1"/>
</dbReference>
<dbReference type="InterPro" id="IPR017871">
    <property type="entry name" value="ABC_transporter-like_CS"/>
</dbReference>
<evidence type="ECO:0000256" key="4">
    <source>
        <dbReference type="ARBA" id="ARBA00022840"/>
    </source>
</evidence>
<dbReference type="InterPro" id="IPR003439">
    <property type="entry name" value="ABC_transporter-like_ATP-bd"/>
</dbReference>
<dbReference type="PANTHER" id="PTHR42788">
    <property type="entry name" value="TAURINE IMPORT ATP-BINDING PROTEIN-RELATED"/>
    <property type="match status" value="1"/>
</dbReference>
<dbReference type="InterPro" id="IPR027417">
    <property type="entry name" value="P-loop_NTPase"/>
</dbReference>
<keyword evidence="7" id="KW-1185">Reference proteome</keyword>
<keyword evidence="4 6" id="KW-0067">ATP-binding</keyword>
<reference evidence="6 7" key="1">
    <citation type="submission" date="2020-11" db="EMBL/GenBank/DDBJ databases">
        <title>Description of Pontivivens ytuae sp. nov. isolated from deep sea sediment of Mariana Trench.</title>
        <authorList>
            <person name="Wang Z."/>
            <person name="Sun Q.-L."/>
            <person name="Xu X.-D."/>
            <person name="Tang Y.-Z."/>
            <person name="Zhang J."/>
        </authorList>
    </citation>
    <scope>NUCLEOTIDE SEQUENCE [LARGE SCALE GENOMIC DNA]</scope>
    <source>
        <strain evidence="6 7">MT2928</strain>
    </source>
</reference>
<gene>
    <name evidence="6" type="ORF">I0K15_00370</name>
</gene>
<evidence type="ECO:0000313" key="7">
    <source>
        <dbReference type="Proteomes" id="UP000594800"/>
    </source>
</evidence>
<dbReference type="GO" id="GO:0016887">
    <property type="term" value="F:ATP hydrolysis activity"/>
    <property type="evidence" value="ECO:0007669"/>
    <property type="project" value="InterPro"/>
</dbReference>
<dbReference type="PROSITE" id="PS00211">
    <property type="entry name" value="ABC_TRANSPORTER_1"/>
    <property type="match status" value="1"/>
</dbReference>
<evidence type="ECO:0000313" key="6">
    <source>
        <dbReference type="EMBL" id="QPH54268.1"/>
    </source>
</evidence>
<accession>A0A7S9LS57</accession>
<evidence type="ECO:0000256" key="2">
    <source>
        <dbReference type="ARBA" id="ARBA00022448"/>
    </source>
</evidence>
<protein>
    <submittedName>
        <fullName evidence="6">ABC transporter ATP-binding protein</fullName>
    </submittedName>
</protein>
<dbReference type="AlphaFoldDB" id="A0A7S9LS57"/>
<keyword evidence="3" id="KW-0547">Nucleotide-binding</keyword>
<dbReference type="InterPro" id="IPR003593">
    <property type="entry name" value="AAA+_ATPase"/>
</dbReference>
<dbReference type="KEGG" id="poz:I0K15_00370"/>
<proteinExistence type="inferred from homology"/>
<dbReference type="PROSITE" id="PS50893">
    <property type="entry name" value="ABC_TRANSPORTER_2"/>
    <property type="match status" value="1"/>
</dbReference>
<evidence type="ECO:0000256" key="3">
    <source>
        <dbReference type="ARBA" id="ARBA00022741"/>
    </source>
</evidence>
<dbReference type="SUPFAM" id="SSF52540">
    <property type="entry name" value="P-loop containing nucleoside triphosphate hydrolases"/>
    <property type="match status" value="1"/>
</dbReference>
<dbReference type="PANTHER" id="PTHR42788:SF19">
    <property type="entry name" value="ALIPHATIC SULFONATES IMPORT ATP-BINDING PROTEIN SSUB 2"/>
    <property type="match status" value="1"/>
</dbReference>
<dbReference type="Proteomes" id="UP000594800">
    <property type="component" value="Chromosome"/>
</dbReference>
<dbReference type="Gene3D" id="3.40.50.300">
    <property type="entry name" value="P-loop containing nucleotide triphosphate hydrolases"/>
    <property type="match status" value="1"/>
</dbReference>
<comment type="similarity">
    <text evidence="1">Belongs to the ABC transporter superfamily.</text>
</comment>
<dbReference type="Pfam" id="PF00005">
    <property type="entry name" value="ABC_tran"/>
    <property type="match status" value="1"/>
</dbReference>
<dbReference type="EMBL" id="CP064942">
    <property type="protein sequence ID" value="QPH54268.1"/>
    <property type="molecule type" value="Genomic_DNA"/>
</dbReference>
<dbReference type="GO" id="GO:0005524">
    <property type="term" value="F:ATP binding"/>
    <property type="evidence" value="ECO:0007669"/>
    <property type="project" value="UniProtKB-KW"/>
</dbReference>